<evidence type="ECO:0000256" key="1">
    <source>
        <dbReference type="ARBA" id="ARBA00023239"/>
    </source>
</evidence>
<dbReference type="CDD" id="cd01292">
    <property type="entry name" value="metallo-dependent_hydrolases"/>
    <property type="match status" value="1"/>
</dbReference>
<dbReference type="SUPFAM" id="SSF51556">
    <property type="entry name" value="Metallo-dependent hydrolases"/>
    <property type="match status" value="1"/>
</dbReference>
<keyword evidence="1" id="KW-0456">Lyase</keyword>
<name>A0ABU4HQG6_9ACTN</name>
<keyword evidence="4" id="KW-1185">Reference proteome</keyword>
<evidence type="ECO:0000313" key="3">
    <source>
        <dbReference type="EMBL" id="MDW5595512.1"/>
    </source>
</evidence>
<evidence type="ECO:0000313" key="4">
    <source>
        <dbReference type="Proteomes" id="UP001284601"/>
    </source>
</evidence>
<sequence length="389" mass="41003">MTRPDLSVPAPVLRWYRDELATIGDGGDPVVPIDVHTHVGEHDPDTMRCTPAELIAHLEEAGARGVVFPLREPDGYPGPNDAVIAAAAESGGRLSAFGRVDPAVHPAHEAQRVLDAGARGLKLHPRGESFQLDDRRLEDVWALAHERRVPVLVHAGRGIPSLGAHAVQVATRYPGVRLILAHAGISDLAWIGRQAQELPNLFFDTSWWAPADLLTLFATVPAGQILFASDAPYGRTPIGALEIIRIARQAGVDDARLRLVLGGQAERLLAGEEPLDGGRPSGSTRVSVDVLLDRVAGYLTAAFGQLAGRTGNAEMLSLARLSCAVPADAPQAAHARVIGDLIDAYEAAGLAAAGVEPPGMLPAGTHLLALALTVARTPDVPVPDMLFAD</sequence>
<protein>
    <submittedName>
        <fullName evidence="3">Amidohydrolase family protein</fullName>
    </submittedName>
</protein>
<dbReference type="Proteomes" id="UP001284601">
    <property type="component" value="Unassembled WGS sequence"/>
</dbReference>
<accession>A0ABU4HQG6</accession>
<reference evidence="4" key="1">
    <citation type="submission" date="2023-07" db="EMBL/GenBank/DDBJ databases">
        <title>Conexibacter stalactiti sp. nov., isolated from stalactites in a lava cave and emended description of the genus Conexibacter.</title>
        <authorList>
            <person name="Lee S.D."/>
        </authorList>
    </citation>
    <scope>NUCLEOTIDE SEQUENCE [LARGE SCALE GENOMIC DNA]</scope>
    <source>
        <strain evidence="4">KCTC 39840</strain>
    </source>
</reference>
<dbReference type="PANTHER" id="PTHR21240">
    <property type="entry name" value="2-AMINO-3-CARBOXYLMUCONATE-6-SEMIALDEHYDE DECARBOXYLASE"/>
    <property type="match status" value="1"/>
</dbReference>
<proteinExistence type="predicted"/>
<dbReference type="InterPro" id="IPR032466">
    <property type="entry name" value="Metal_Hydrolase"/>
</dbReference>
<dbReference type="InterPro" id="IPR032465">
    <property type="entry name" value="ACMSD"/>
</dbReference>
<organism evidence="3 4">
    <name type="scientific">Conexibacter stalactiti</name>
    <dbReference type="NCBI Taxonomy" id="1940611"/>
    <lineage>
        <taxon>Bacteria</taxon>
        <taxon>Bacillati</taxon>
        <taxon>Actinomycetota</taxon>
        <taxon>Thermoleophilia</taxon>
        <taxon>Solirubrobacterales</taxon>
        <taxon>Conexibacteraceae</taxon>
        <taxon>Conexibacter</taxon>
    </lineage>
</organism>
<dbReference type="Gene3D" id="3.20.20.140">
    <property type="entry name" value="Metal-dependent hydrolases"/>
    <property type="match status" value="1"/>
</dbReference>
<feature type="domain" description="Amidohydrolase-related" evidence="2">
    <location>
        <begin position="33"/>
        <end position="269"/>
    </location>
</feature>
<reference evidence="3 4" key="2">
    <citation type="submission" date="2023-10" db="EMBL/GenBank/DDBJ databases">
        <authorList>
            <person name="Han X.F."/>
        </authorList>
    </citation>
    <scope>NUCLEOTIDE SEQUENCE [LARGE SCALE GENOMIC DNA]</scope>
    <source>
        <strain evidence="3 4">KCTC 39840</strain>
    </source>
</reference>
<dbReference type="PANTHER" id="PTHR21240:SF28">
    <property type="entry name" value="ISO-OROTATE DECARBOXYLASE (EUROFUNG)"/>
    <property type="match status" value="1"/>
</dbReference>
<dbReference type="Pfam" id="PF04909">
    <property type="entry name" value="Amidohydro_2"/>
    <property type="match status" value="1"/>
</dbReference>
<gene>
    <name evidence="3" type="ORF">R7226_14275</name>
</gene>
<evidence type="ECO:0000259" key="2">
    <source>
        <dbReference type="Pfam" id="PF04909"/>
    </source>
</evidence>
<comment type="caution">
    <text evidence="3">The sequence shown here is derived from an EMBL/GenBank/DDBJ whole genome shotgun (WGS) entry which is preliminary data.</text>
</comment>
<dbReference type="RefSeq" id="WP_318597848.1">
    <property type="nucleotide sequence ID" value="NZ_JAWSTH010000034.1"/>
</dbReference>
<dbReference type="EMBL" id="JAWSTH010000034">
    <property type="protein sequence ID" value="MDW5595512.1"/>
    <property type="molecule type" value="Genomic_DNA"/>
</dbReference>
<dbReference type="InterPro" id="IPR006680">
    <property type="entry name" value="Amidohydro-rel"/>
</dbReference>